<dbReference type="Gene3D" id="3.90.180.10">
    <property type="entry name" value="Medium-chain alcohol dehydrogenases, catalytic domain"/>
    <property type="match status" value="1"/>
</dbReference>
<dbReference type="SUPFAM" id="SSF50129">
    <property type="entry name" value="GroES-like"/>
    <property type="match status" value="1"/>
</dbReference>
<dbReference type="Pfam" id="PF00107">
    <property type="entry name" value="ADH_zinc_N"/>
    <property type="match status" value="1"/>
</dbReference>
<dbReference type="PANTHER" id="PTHR43401">
    <property type="entry name" value="L-THREONINE 3-DEHYDROGENASE"/>
    <property type="match status" value="1"/>
</dbReference>
<keyword evidence="13" id="KW-1185">Reference proteome</keyword>
<evidence type="ECO:0000256" key="2">
    <source>
        <dbReference type="ARBA" id="ARBA00023002"/>
    </source>
</evidence>
<name>A0ABV6UUV2_9ACTN</name>
<dbReference type="InterPro" id="IPR050129">
    <property type="entry name" value="Zn_alcohol_dh"/>
</dbReference>
<comment type="pathway">
    <text evidence="4">Metabolic intermediate biosynthesis; 2-deoxystreptamine biosynthesis; 2-deoxystreptamine from D-glucose 6-phosphate: step 3/4.</text>
</comment>
<dbReference type="Pfam" id="PF08240">
    <property type="entry name" value="ADH_N"/>
    <property type="match status" value="1"/>
</dbReference>
<comment type="catalytic activity">
    <reaction evidence="9">
        <text>2-deoxy-scyllo-inosamine + NADP(+) = 3-amino-2,3-dideoxy-scyllo-inosose + NADPH + H(+)</text>
        <dbReference type="Rhea" id="RHEA:33879"/>
        <dbReference type="ChEBI" id="CHEBI:15378"/>
        <dbReference type="ChEBI" id="CHEBI:57783"/>
        <dbReference type="ChEBI" id="CHEBI:58349"/>
        <dbReference type="ChEBI" id="CHEBI:65002"/>
        <dbReference type="ChEBI" id="CHEBI:65003"/>
        <dbReference type="EC" id="1.1.1.329"/>
    </reaction>
</comment>
<comment type="function">
    <text evidence="3">Catalyzes the oxidation of 2-deoxy-scyllo-inosamine (DOIA) with NAD(+) or NADP(+), forming 3-amino-2,3-dideoxy-scyllo-inosose (amino-DOI).</text>
</comment>
<comment type="catalytic activity">
    <reaction evidence="8">
        <text>2-deoxy-scyllo-inosamine + NAD(+) = 3-amino-2,3-dideoxy-scyllo-inosose + NADH + H(+)</text>
        <dbReference type="Rhea" id="RHEA:33883"/>
        <dbReference type="ChEBI" id="CHEBI:15378"/>
        <dbReference type="ChEBI" id="CHEBI:57540"/>
        <dbReference type="ChEBI" id="CHEBI:57945"/>
        <dbReference type="ChEBI" id="CHEBI:65002"/>
        <dbReference type="ChEBI" id="CHEBI:65003"/>
        <dbReference type="EC" id="1.1.1.329"/>
    </reaction>
</comment>
<comment type="cofactor">
    <cofactor evidence="1">
        <name>Zn(2+)</name>
        <dbReference type="ChEBI" id="CHEBI:29105"/>
    </cofactor>
</comment>
<dbReference type="EC" id="1.1.1.329" evidence="6"/>
<dbReference type="InterPro" id="IPR013149">
    <property type="entry name" value="ADH-like_C"/>
</dbReference>
<evidence type="ECO:0000256" key="4">
    <source>
        <dbReference type="ARBA" id="ARBA00037908"/>
    </source>
</evidence>
<evidence type="ECO:0000313" key="12">
    <source>
        <dbReference type="EMBL" id="MFC1405239.1"/>
    </source>
</evidence>
<evidence type="ECO:0000259" key="11">
    <source>
        <dbReference type="Pfam" id="PF08240"/>
    </source>
</evidence>
<dbReference type="SUPFAM" id="SSF51735">
    <property type="entry name" value="NAD(P)-binding Rossmann-fold domains"/>
    <property type="match status" value="1"/>
</dbReference>
<keyword evidence="2" id="KW-0560">Oxidoreductase</keyword>
<proteinExistence type="inferred from homology"/>
<dbReference type="InterPro" id="IPR013154">
    <property type="entry name" value="ADH-like_N"/>
</dbReference>
<comment type="caution">
    <text evidence="12">The sequence shown here is derived from an EMBL/GenBank/DDBJ whole genome shotgun (WGS) entry which is preliminary data.</text>
</comment>
<evidence type="ECO:0000256" key="8">
    <source>
        <dbReference type="ARBA" id="ARBA00048685"/>
    </source>
</evidence>
<comment type="similarity">
    <text evidence="5">Belongs to the zinc-containing alcohol dehydrogenase family. DOIA dehydrogenase subfamily.</text>
</comment>
<organism evidence="12 13">
    <name type="scientific">Streptacidiphilus cavernicola</name>
    <dbReference type="NCBI Taxonomy" id="3342716"/>
    <lineage>
        <taxon>Bacteria</taxon>
        <taxon>Bacillati</taxon>
        <taxon>Actinomycetota</taxon>
        <taxon>Actinomycetes</taxon>
        <taxon>Kitasatosporales</taxon>
        <taxon>Streptomycetaceae</taxon>
        <taxon>Streptacidiphilus</taxon>
    </lineage>
</organism>
<sequence length="349" mass="37065">MPQISRAVVMPGDGTWELREFPVPSPPPGGAVLRVEAVGMCHSDIDHLHGIVHTPWGGAYPSIPGHEIVGRIHALTDEARARWGVEEGRRVAVRESVPLPGGIRVYGHDFGVDERSGLSGGYADYMELLPETLLEPLPDDIPAEELTLWEPLAIAVRWATAVRPGDSVAILGPGHLGLASIVAARAAGAERIFITGTASDSLRLDAARKLGVEEAIDISTTDPVERIRELTGDGVSVVIDAASASTATVTQGMQMAQRGGTVVIGGLKDRKPVEGFISDLIPMRQLHLHAGFPGDHVKTSVELIRQGKVPTADLLGEVVTLDTVGEGLSLLAREQPDRDAIRVSLKLAD</sequence>
<dbReference type="InterPro" id="IPR036291">
    <property type="entry name" value="NAD(P)-bd_dom_sf"/>
</dbReference>
<feature type="domain" description="Alcohol dehydrogenase-like C-terminal" evidence="10">
    <location>
        <begin position="176"/>
        <end position="288"/>
    </location>
</feature>
<dbReference type="EMBL" id="JBHEZZ010000019">
    <property type="protein sequence ID" value="MFC1405239.1"/>
    <property type="molecule type" value="Genomic_DNA"/>
</dbReference>
<dbReference type="PANTHER" id="PTHR43401:SF2">
    <property type="entry name" value="L-THREONINE 3-DEHYDROGENASE"/>
    <property type="match status" value="1"/>
</dbReference>
<evidence type="ECO:0000256" key="3">
    <source>
        <dbReference type="ARBA" id="ARBA00037678"/>
    </source>
</evidence>
<evidence type="ECO:0000256" key="5">
    <source>
        <dbReference type="ARBA" id="ARBA00038004"/>
    </source>
</evidence>
<evidence type="ECO:0000256" key="9">
    <source>
        <dbReference type="ARBA" id="ARBA00049085"/>
    </source>
</evidence>
<protein>
    <recommendedName>
        <fullName evidence="7">2-deoxy-scyllo-inosamine dehydrogenase</fullName>
        <ecNumber evidence="6">1.1.1.329</ecNumber>
    </recommendedName>
</protein>
<dbReference type="Proteomes" id="UP001592528">
    <property type="component" value="Unassembled WGS sequence"/>
</dbReference>
<gene>
    <name evidence="12" type="ORF">ACEZDJ_28545</name>
</gene>
<reference evidence="12 13" key="1">
    <citation type="submission" date="2024-09" db="EMBL/GenBank/DDBJ databases">
        <authorList>
            <person name="Lee S.D."/>
        </authorList>
    </citation>
    <scope>NUCLEOTIDE SEQUENCE [LARGE SCALE GENOMIC DNA]</scope>
    <source>
        <strain evidence="12 13">N1-5</strain>
    </source>
</reference>
<dbReference type="InterPro" id="IPR011032">
    <property type="entry name" value="GroES-like_sf"/>
</dbReference>
<dbReference type="Gene3D" id="3.40.50.720">
    <property type="entry name" value="NAD(P)-binding Rossmann-like Domain"/>
    <property type="match status" value="1"/>
</dbReference>
<evidence type="ECO:0000313" key="13">
    <source>
        <dbReference type="Proteomes" id="UP001592528"/>
    </source>
</evidence>
<evidence type="ECO:0000256" key="6">
    <source>
        <dbReference type="ARBA" id="ARBA00039102"/>
    </source>
</evidence>
<accession>A0ABV6UUV2</accession>
<evidence type="ECO:0000259" key="10">
    <source>
        <dbReference type="Pfam" id="PF00107"/>
    </source>
</evidence>
<dbReference type="RefSeq" id="WP_198037542.1">
    <property type="nucleotide sequence ID" value="NZ_JBHEZZ010000019.1"/>
</dbReference>
<feature type="domain" description="Alcohol dehydrogenase-like N-terminal" evidence="11">
    <location>
        <begin position="28"/>
        <end position="139"/>
    </location>
</feature>
<evidence type="ECO:0000256" key="7">
    <source>
        <dbReference type="ARBA" id="ARBA00039387"/>
    </source>
</evidence>
<evidence type="ECO:0000256" key="1">
    <source>
        <dbReference type="ARBA" id="ARBA00001947"/>
    </source>
</evidence>